<evidence type="ECO:0000313" key="8">
    <source>
        <dbReference type="Proteomes" id="UP000597206"/>
    </source>
</evidence>
<sequence length="208" mass="22181">MLDTHSLLGFLAIAIIATLSPGPAVLLAISNGANHGMKKALCGIAGNECAMIFYASLAGLGMSTLLQSTGAWMIHAVQIIGGLYLCFLGVKALKSNVHTMTMEARNANSRSLFIQSTLVGLSNPKAILFFSALLPQFINPQADPMIQSFELTAIFASCSFIALTSYALLAHRLLVGQSKSWFNLLNRLSGVLFMVFGGGLIVNGMRQR</sequence>
<dbReference type="PANTHER" id="PTHR30086">
    <property type="entry name" value="ARGININE EXPORTER PROTEIN ARGO"/>
    <property type="match status" value="1"/>
</dbReference>
<evidence type="ECO:0000256" key="1">
    <source>
        <dbReference type="ARBA" id="ARBA00004651"/>
    </source>
</evidence>
<dbReference type="PIRSF" id="PIRSF006324">
    <property type="entry name" value="LeuE"/>
    <property type="match status" value="1"/>
</dbReference>
<keyword evidence="3 6" id="KW-0812">Transmembrane</keyword>
<protein>
    <submittedName>
        <fullName evidence="7">LysE family translocator</fullName>
    </submittedName>
</protein>
<dbReference type="PANTHER" id="PTHR30086:SF20">
    <property type="entry name" value="ARGININE EXPORTER PROTEIN ARGO-RELATED"/>
    <property type="match status" value="1"/>
</dbReference>
<feature type="transmembrane region" description="Helical" evidence="6">
    <location>
        <begin position="146"/>
        <end position="169"/>
    </location>
</feature>
<evidence type="ECO:0000313" key="7">
    <source>
        <dbReference type="EMBL" id="MBF9002199.1"/>
    </source>
</evidence>
<keyword evidence="8" id="KW-1185">Reference proteome</keyword>
<feature type="transmembrane region" description="Helical" evidence="6">
    <location>
        <begin position="111"/>
        <end position="134"/>
    </location>
</feature>
<evidence type="ECO:0000256" key="6">
    <source>
        <dbReference type="SAM" id="Phobius"/>
    </source>
</evidence>
<dbReference type="Pfam" id="PF01810">
    <property type="entry name" value="LysE"/>
    <property type="match status" value="1"/>
</dbReference>
<feature type="transmembrane region" description="Helical" evidence="6">
    <location>
        <begin position="181"/>
        <end position="202"/>
    </location>
</feature>
<gene>
    <name evidence="7" type="ORF">I1A42_17155</name>
</gene>
<evidence type="ECO:0000256" key="5">
    <source>
        <dbReference type="ARBA" id="ARBA00023136"/>
    </source>
</evidence>
<comment type="subcellular location">
    <subcellularLocation>
        <location evidence="1">Cell membrane</location>
        <topology evidence="1">Multi-pass membrane protein</topology>
    </subcellularLocation>
</comment>
<feature type="transmembrane region" description="Helical" evidence="6">
    <location>
        <begin position="72"/>
        <end position="90"/>
    </location>
</feature>
<accession>A0ABS0GID0</accession>
<evidence type="ECO:0000256" key="3">
    <source>
        <dbReference type="ARBA" id="ARBA00022692"/>
    </source>
</evidence>
<comment type="caution">
    <text evidence="7">The sequence shown here is derived from an EMBL/GenBank/DDBJ whole genome shotgun (WGS) entry which is preliminary data.</text>
</comment>
<dbReference type="RefSeq" id="WP_196124177.1">
    <property type="nucleotide sequence ID" value="NZ_JADPMR010000004.1"/>
</dbReference>
<keyword evidence="2" id="KW-1003">Cell membrane</keyword>
<name>A0ABS0GID0_9VIBR</name>
<keyword evidence="5 6" id="KW-0472">Membrane</keyword>
<dbReference type="EMBL" id="JADPMR010000004">
    <property type="protein sequence ID" value="MBF9002199.1"/>
    <property type="molecule type" value="Genomic_DNA"/>
</dbReference>
<organism evidence="7 8">
    <name type="scientific">Vibrio nitrifigilis</name>
    <dbReference type="NCBI Taxonomy" id="2789781"/>
    <lineage>
        <taxon>Bacteria</taxon>
        <taxon>Pseudomonadati</taxon>
        <taxon>Pseudomonadota</taxon>
        <taxon>Gammaproteobacteria</taxon>
        <taxon>Vibrionales</taxon>
        <taxon>Vibrionaceae</taxon>
        <taxon>Vibrio</taxon>
    </lineage>
</organism>
<dbReference type="Proteomes" id="UP000597206">
    <property type="component" value="Unassembled WGS sequence"/>
</dbReference>
<feature type="transmembrane region" description="Helical" evidence="6">
    <location>
        <begin position="41"/>
        <end position="66"/>
    </location>
</feature>
<dbReference type="InterPro" id="IPR001123">
    <property type="entry name" value="LeuE-type"/>
</dbReference>
<keyword evidence="4 6" id="KW-1133">Transmembrane helix</keyword>
<evidence type="ECO:0000256" key="4">
    <source>
        <dbReference type="ARBA" id="ARBA00022989"/>
    </source>
</evidence>
<feature type="transmembrane region" description="Helical" evidence="6">
    <location>
        <begin position="6"/>
        <end position="29"/>
    </location>
</feature>
<reference evidence="7 8" key="1">
    <citation type="submission" date="2020-11" db="EMBL/GenBank/DDBJ databases">
        <title>Vibrio nitrifigilis sp. nov., a marine nitrogen-fixing bacterium isolated from the lagoon sediment of an islet inside an atoll.</title>
        <authorList>
            <person name="Wang L.-T."/>
            <person name="Shieh W.Y."/>
        </authorList>
    </citation>
    <scope>NUCLEOTIDE SEQUENCE [LARGE SCALE GENOMIC DNA]</scope>
    <source>
        <strain evidence="7 8">NFV-1</strain>
    </source>
</reference>
<evidence type="ECO:0000256" key="2">
    <source>
        <dbReference type="ARBA" id="ARBA00022475"/>
    </source>
</evidence>
<proteinExistence type="predicted"/>